<evidence type="ECO:0000313" key="8">
    <source>
        <dbReference type="EMBL" id="EJK48939.1"/>
    </source>
</evidence>
<dbReference type="InterPro" id="IPR006597">
    <property type="entry name" value="Sel1-like"/>
</dbReference>
<evidence type="ECO:0000256" key="2">
    <source>
        <dbReference type="ARBA" id="ARBA00022771"/>
    </source>
</evidence>
<dbReference type="Pfam" id="PF01753">
    <property type="entry name" value="zf-MYND"/>
    <property type="match status" value="1"/>
</dbReference>
<name>K0R9M6_THAOC</name>
<evidence type="ECO:0000256" key="6">
    <source>
        <dbReference type="SAM" id="MobiDB-lite"/>
    </source>
</evidence>
<evidence type="ECO:0000256" key="1">
    <source>
        <dbReference type="ARBA" id="ARBA00022723"/>
    </source>
</evidence>
<evidence type="ECO:0000256" key="5">
    <source>
        <dbReference type="PROSITE-ProRule" id="PRU00134"/>
    </source>
</evidence>
<dbReference type="SUPFAM" id="SSF57850">
    <property type="entry name" value="RING/U-box"/>
    <property type="match status" value="1"/>
</dbReference>
<dbReference type="Proteomes" id="UP000266841">
    <property type="component" value="Unassembled WGS sequence"/>
</dbReference>
<dbReference type="SMART" id="SM00671">
    <property type="entry name" value="SEL1"/>
    <property type="match status" value="3"/>
</dbReference>
<evidence type="ECO:0000256" key="4">
    <source>
        <dbReference type="ARBA" id="ARBA00038101"/>
    </source>
</evidence>
<dbReference type="PROSITE" id="PS50865">
    <property type="entry name" value="ZF_MYND_2"/>
    <property type="match status" value="1"/>
</dbReference>
<dbReference type="PANTHER" id="PTHR11102:SF160">
    <property type="entry name" value="ERAD-ASSOCIATED E3 UBIQUITIN-PROTEIN LIGASE COMPONENT HRD3"/>
    <property type="match status" value="1"/>
</dbReference>
<evidence type="ECO:0000256" key="3">
    <source>
        <dbReference type="ARBA" id="ARBA00022833"/>
    </source>
</evidence>
<dbReference type="InterPro" id="IPR002893">
    <property type="entry name" value="Znf_MYND"/>
</dbReference>
<protein>
    <recommendedName>
        <fullName evidence="7">MYND-type domain-containing protein</fullName>
    </recommendedName>
</protein>
<dbReference type="OrthoDB" id="193263at2759"/>
<evidence type="ECO:0000259" key="7">
    <source>
        <dbReference type="PROSITE" id="PS50865"/>
    </source>
</evidence>
<dbReference type="PROSITE" id="PS01360">
    <property type="entry name" value="ZF_MYND_1"/>
    <property type="match status" value="1"/>
</dbReference>
<dbReference type="Pfam" id="PF08238">
    <property type="entry name" value="Sel1"/>
    <property type="match status" value="3"/>
</dbReference>
<dbReference type="InterPro" id="IPR050767">
    <property type="entry name" value="Sel1_AlgK"/>
</dbReference>
<sequence>MLTPITRGVETGQAAKPAWPSMKMRPAAFDPPTCSSEAEGRGGGETAGSKKIRFAEAVEATATSDTTAPDRSQVRSQKGRTTHGYHKILNVTMSCVLVAGDGDEACANCGKQGSDTVKLRKCTACRLVKYCGVDCQRAHRKQHKKACKQRVAELKDEQLYSQGHERQEGDFCPICALPILFPRVDHSFFKACCMKRICRGCSLAARKRGMFNCPFCRAPLPGDDADALAMVQARVAKKDPEAINFLGEKYCEGDFGLEKDRRKAVELWTEAAELGSIEAIFNLGVAYYYGDGVQEDNAKGIEFWSKAAMQGHVVSRHSLGNHEGRKGNYDRALRHYLVSAKMGYEESVEMIKMMFMDGIATKEHYAEALRGHQDAVEEMKSHDRDEAKRLGY</sequence>
<feature type="region of interest" description="Disordered" evidence="6">
    <location>
        <begin position="1"/>
        <end position="80"/>
    </location>
</feature>
<organism evidence="8 9">
    <name type="scientific">Thalassiosira oceanica</name>
    <name type="common">Marine diatom</name>
    <dbReference type="NCBI Taxonomy" id="159749"/>
    <lineage>
        <taxon>Eukaryota</taxon>
        <taxon>Sar</taxon>
        <taxon>Stramenopiles</taxon>
        <taxon>Ochrophyta</taxon>
        <taxon>Bacillariophyta</taxon>
        <taxon>Coscinodiscophyceae</taxon>
        <taxon>Thalassiosirophycidae</taxon>
        <taxon>Thalassiosirales</taxon>
        <taxon>Thalassiosiraceae</taxon>
        <taxon>Thalassiosira</taxon>
    </lineage>
</organism>
<dbReference type="Gene3D" id="6.10.140.2220">
    <property type="match status" value="1"/>
</dbReference>
<keyword evidence="9" id="KW-1185">Reference proteome</keyword>
<dbReference type="eggNOG" id="KOG1550">
    <property type="taxonomic scope" value="Eukaryota"/>
</dbReference>
<dbReference type="SUPFAM" id="SSF81901">
    <property type="entry name" value="HCP-like"/>
    <property type="match status" value="1"/>
</dbReference>
<gene>
    <name evidence="8" type="ORF">THAOC_32222</name>
</gene>
<dbReference type="GO" id="GO:0008270">
    <property type="term" value="F:zinc ion binding"/>
    <property type="evidence" value="ECO:0007669"/>
    <property type="project" value="UniProtKB-KW"/>
</dbReference>
<keyword evidence="3" id="KW-0862">Zinc</keyword>
<dbReference type="EMBL" id="AGNL01045257">
    <property type="protein sequence ID" value="EJK48939.1"/>
    <property type="molecule type" value="Genomic_DNA"/>
</dbReference>
<accession>K0R9M6</accession>
<proteinExistence type="inferred from homology"/>
<dbReference type="SUPFAM" id="SSF144232">
    <property type="entry name" value="HIT/MYND zinc finger-like"/>
    <property type="match status" value="1"/>
</dbReference>
<dbReference type="Gene3D" id="1.25.40.10">
    <property type="entry name" value="Tetratricopeptide repeat domain"/>
    <property type="match status" value="1"/>
</dbReference>
<dbReference type="AlphaFoldDB" id="K0R9M6"/>
<feature type="compositionally biased region" description="Polar residues" evidence="6">
    <location>
        <begin position="61"/>
        <end position="76"/>
    </location>
</feature>
<comment type="similarity">
    <text evidence="4">Belongs to the sel-1 family.</text>
</comment>
<keyword evidence="2 5" id="KW-0863">Zinc-finger</keyword>
<comment type="caution">
    <text evidence="8">The sequence shown here is derived from an EMBL/GenBank/DDBJ whole genome shotgun (WGS) entry which is preliminary data.</text>
</comment>
<dbReference type="InterPro" id="IPR011990">
    <property type="entry name" value="TPR-like_helical_dom_sf"/>
</dbReference>
<reference evidence="8 9" key="1">
    <citation type="journal article" date="2012" name="Genome Biol.">
        <title>Genome and low-iron response of an oceanic diatom adapted to chronic iron limitation.</title>
        <authorList>
            <person name="Lommer M."/>
            <person name="Specht M."/>
            <person name="Roy A.S."/>
            <person name="Kraemer L."/>
            <person name="Andreson R."/>
            <person name="Gutowska M.A."/>
            <person name="Wolf J."/>
            <person name="Bergner S.V."/>
            <person name="Schilhabel M.B."/>
            <person name="Klostermeier U.C."/>
            <person name="Beiko R.G."/>
            <person name="Rosenstiel P."/>
            <person name="Hippler M."/>
            <person name="Laroche J."/>
        </authorList>
    </citation>
    <scope>NUCLEOTIDE SEQUENCE [LARGE SCALE GENOMIC DNA]</scope>
    <source>
        <strain evidence="8 9">CCMP1005</strain>
    </source>
</reference>
<evidence type="ECO:0000313" key="9">
    <source>
        <dbReference type="Proteomes" id="UP000266841"/>
    </source>
</evidence>
<feature type="domain" description="MYND-type" evidence="7">
    <location>
        <begin position="106"/>
        <end position="147"/>
    </location>
</feature>
<keyword evidence="1" id="KW-0479">Metal-binding</keyword>
<dbReference type="PANTHER" id="PTHR11102">
    <property type="entry name" value="SEL-1-LIKE PROTEIN"/>
    <property type="match status" value="1"/>
</dbReference>